<organism evidence="2 3">
    <name type="scientific">Fictibacillus halophilus</name>
    <dbReference type="NCBI Taxonomy" id="1610490"/>
    <lineage>
        <taxon>Bacteria</taxon>
        <taxon>Bacillati</taxon>
        <taxon>Bacillota</taxon>
        <taxon>Bacilli</taxon>
        <taxon>Bacillales</taxon>
        <taxon>Fictibacillaceae</taxon>
        <taxon>Fictibacillus</taxon>
    </lineage>
</organism>
<feature type="domain" description="YbaK/aminoacyl-tRNA synthetase-associated" evidence="1">
    <location>
        <begin position="26"/>
        <end position="138"/>
    </location>
</feature>
<dbReference type="Pfam" id="PF04073">
    <property type="entry name" value="tRNA_edit"/>
    <property type="match status" value="1"/>
</dbReference>
<dbReference type="Gene3D" id="3.90.960.10">
    <property type="entry name" value="YbaK/aminoacyl-tRNA synthetase-associated domain"/>
    <property type="match status" value="1"/>
</dbReference>
<dbReference type="Proteomes" id="UP001549097">
    <property type="component" value="Unassembled WGS sequence"/>
</dbReference>
<proteinExistence type="predicted"/>
<evidence type="ECO:0000313" key="3">
    <source>
        <dbReference type="Proteomes" id="UP001549097"/>
    </source>
</evidence>
<protein>
    <submittedName>
        <fullName evidence="2">Prolyl-tRNA editing enzyme YbaK/EbsC (Cys-tRNA(Pro) deacylase)</fullName>
    </submittedName>
</protein>
<keyword evidence="3" id="KW-1185">Reference proteome</keyword>
<dbReference type="PANTHER" id="PTHR30411:SF1">
    <property type="entry name" value="CYTOPLASMIC PROTEIN"/>
    <property type="match status" value="1"/>
</dbReference>
<sequence length="154" mass="16892">MEHYHRAINSFIIENHLDANHIVLMESCHSVQDAAKAINGSENDFVKNICLLDTNEQLILAIVKGEDRVSTTRVGKALNIERPRLATEDEILALTGFPAGGVPSFGFKATFLVDPNVTQLPYIYTGGGSPCSLIRIETISMLQANSGQVVRIRK</sequence>
<name>A0ABV2LM22_9BACL</name>
<comment type="caution">
    <text evidence="2">The sequence shown here is derived from an EMBL/GenBank/DDBJ whole genome shotgun (WGS) entry which is preliminary data.</text>
</comment>
<reference evidence="2 3" key="1">
    <citation type="submission" date="2024-06" db="EMBL/GenBank/DDBJ databases">
        <title>Genomic Encyclopedia of Type Strains, Phase IV (KMG-IV): sequencing the most valuable type-strain genomes for metagenomic binning, comparative biology and taxonomic classification.</title>
        <authorList>
            <person name="Goeker M."/>
        </authorList>
    </citation>
    <scope>NUCLEOTIDE SEQUENCE [LARGE SCALE GENOMIC DNA]</scope>
    <source>
        <strain evidence="2 3">DSM 100124</strain>
    </source>
</reference>
<evidence type="ECO:0000313" key="2">
    <source>
        <dbReference type="EMBL" id="MET3728493.1"/>
    </source>
</evidence>
<dbReference type="InterPro" id="IPR036754">
    <property type="entry name" value="YbaK/aa-tRNA-synt-asso_dom_sf"/>
</dbReference>
<dbReference type="InterPro" id="IPR007214">
    <property type="entry name" value="YbaK/aa-tRNA-synth-assoc-dom"/>
</dbReference>
<accession>A0ABV2LM22</accession>
<dbReference type="SUPFAM" id="SSF55826">
    <property type="entry name" value="YbaK/ProRS associated domain"/>
    <property type="match status" value="1"/>
</dbReference>
<dbReference type="CDD" id="cd04332">
    <property type="entry name" value="YbaK_like"/>
    <property type="match status" value="1"/>
</dbReference>
<evidence type="ECO:0000259" key="1">
    <source>
        <dbReference type="Pfam" id="PF04073"/>
    </source>
</evidence>
<dbReference type="PANTHER" id="PTHR30411">
    <property type="entry name" value="CYTOPLASMIC PROTEIN"/>
    <property type="match status" value="1"/>
</dbReference>
<dbReference type="RefSeq" id="WP_332873636.1">
    <property type="nucleotide sequence ID" value="NZ_JAEACF010000001.1"/>
</dbReference>
<gene>
    <name evidence="2" type="ORF">ABID52_002074</name>
</gene>
<dbReference type="EMBL" id="JBEPMP010000001">
    <property type="protein sequence ID" value="MET3728493.1"/>
    <property type="molecule type" value="Genomic_DNA"/>
</dbReference>